<evidence type="ECO:0000313" key="2">
    <source>
        <dbReference type="EMBL" id="KAF2011546.1"/>
    </source>
</evidence>
<dbReference type="RefSeq" id="XP_033379885.1">
    <property type="nucleotide sequence ID" value="XM_033522748.1"/>
</dbReference>
<gene>
    <name evidence="2" type="ORF">BU24DRAFT_283471</name>
</gene>
<dbReference type="EMBL" id="ML978074">
    <property type="protein sequence ID" value="KAF2011546.1"/>
    <property type="molecule type" value="Genomic_DNA"/>
</dbReference>
<sequence>MKLYQWRIERTKPISNACPGKKRHEKGHRGARRRRRSGSIKCRQPGGGDREEEAKKGRCVPAKSLSMAMKCLVGGVGLVNAIGCFTPPTDPLKAHEFRTKSSEIEREKYPRIQVIWRR</sequence>
<name>A0A6A5XFC1_9PLEO</name>
<feature type="compositionally biased region" description="Basic residues" evidence="1">
    <location>
        <begin position="20"/>
        <end position="38"/>
    </location>
</feature>
<reference evidence="2" key="1">
    <citation type="journal article" date="2020" name="Stud. Mycol.">
        <title>101 Dothideomycetes genomes: a test case for predicting lifestyles and emergence of pathogens.</title>
        <authorList>
            <person name="Haridas S."/>
            <person name="Albert R."/>
            <person name="Binder M."/>
            <person name="Bloem J."/>
            <person name="Labutti K."/>
            <person name="Salamov A."/>
            <person name="Andreopoulos B."/>
            <person name="Baker S."/>
            <person name="Barry K."/>
            <person name="Bills G."/>
            <person name="Bluhm B."/>
            <person name="Cannon C."/>
            <person name="Castanera R."/>
            <person name="Culley D."/>
            <person name="Daum C."/>
            <person name="Ezra D."/>
            <person name="Gonzalez J."/>
            <person name="Henrissat B."/>
            <person name="Kuo A."/>
            <person name="Liang C."/>
            <person name="Lipzen A."/>
            <person name="Lutzoni F."/>
            <person name="Magnuson J."/>
            <person name="Mondo S."/>
            <person name="Nolan M."/>
            <person name="Ohm R."/>
            <person name="Pangilinan J."/>
            <person name="Park H.-J."/>
            <person name="Ramirez L."/>
            <person name="Alfaro M."/>
            <person name="Sun H."/>
            <person name="Tritt A."/>
            <person name="Yoshinaga Y."/>
            <person name="Zwiers L.-H."/>
            <person name="Turgeon B."/>
            <person name="Goodwin S."/>
            <person name="Spatafora J."/>
            <person name="Crous P."/>
            <person name="Grigoriev I."/>
        </authorList>
    </citation>
    <scope>NUCLEOTIDE SEQUENCE</scope>
    <source>
        <strain evidence="2">CBS 175.79</strain>
    </source>
</reference>
<feature type="region of interest" description="Disordered" evidence="1">
    <location>
        <begin position="14"/>
        <end position="57"/>
    </location>
</feature>
<evidence type="ECO:0000256" key="1">
    <source>
        <dbReference type="SAM" id="MobiDB-lite"/>
    </source>
</evidence>
<protein>
    <submittedName>
        <fullName evidence="2">Uncharacterized protein</fullName>
    </submittedName>
</protein>
<proteinExistence type="predicted"/>
<dbReference type="AlphaFoldDB" id="A0A6A5XFC1"/>
<dbReference type="GeneID" id="54280145"/>
<accession>A0A6A5XFC1</accession>
<evidence type="ECO:0000313" key="3">
    <source>
        <dbReference type="Proteomes" id="UP000799778"/>
    </source>
</evidence>
<keyword evidence="3" id="KW-1185">Reference proteome</keyword>
<dbReference type="Proteomes" id="UP000799778">
    <property type="component" value="Unassembled WGS sequence"/>
</dbReference>
<organism evidence="2 3">
    <name type="scientific">Aaosphaeria arxii CBS 175.79</name>
    <dbReference type="NCBI Taxonomy" id="1450172"/>
    <lineage>
        <taxon>Eukaryota</taxon>
        <taxon>Fungi</taxon>
        <taxon>Dikarya</taxon>
        <taxon>Ascomycota</taxon>
        <taxon>Pezizomycotina</taxon>
        <taxon>Dothideomycetes</taxon>
        <taxon>Pleosporomycetidae</taxon>
        <taxon>Pleosporales</taxon>
        <taxon>Pleosporales incertae sedis</taxon>
        <taxon>Aaosphaeria</taxon>
    </lineage>
</organism>